<dbReference type="Gene3D" id="2.40.170.20">
    <property type="entry name" value="TonB-dependent receptor, beta-barrel domain"/>
    <property type="match status" value="1"/>
</dbReference>
<accession>A0A3M9XTX4</accession>
<evidence type="ECO:0000256" key="15">
    <source>
        <dbReference type="SAM" id="SignalP"/>
    </source>
</evidence>
<keyword evidence="9 13" id="KW-0798">TonB box</keyword>
<dbReference type="InterPro" id="IPR039426">
    <property type="entry name" value="TonB-dep_rcpt-like"/>
</dbReference>
<dbReference type="GO" id="GO:0009279">
    <property type="term" value="C:cell outer membrane"/>
    <property type="evidence" value="ECO:0007669"/>
    <property type="project" value="UniProtKB-SubCell"/>
</dbReference>
<keyword evidence="11 12" id="KW-0998">Cell outer membrane</keyword>
<comment type="similarity">
    <text evidence="12 13">Belongs to the TonB-dependent receptor family.</text>
</comment>
<protein>
    <submittedName>
        <fullName evidence="18">TonB-dependent receptor</fullName>
    </submittedName>
</protein>
<comment type="subcellular location">
    <subcellularLocation>
        <location evidence="1 12">Cell outer membrane</location>
        <topology evidence="1 12">Multi-pass membrane protein</topology>
    </subcellularLocation>
</comment>
<dbReference type="PROSITE" id="PS51318">
    <property type="entry name" value="TAT"/>
    <property type="match status" value="1"/>
</dbReference>
<dbReference type="InterPro" id="IPR036942">
    <property type="entry name" value="Beta-barrel_TonB_sf"/>
</dbReference>
<gene>
    <name evidence="18" type="ORF">D1O30_17320</name>
</gene>
<dbReference type="InterPro" id="IPR037066">
    <property type="entry name" value="Plug_dom_sf"/>
</dbReference>
<dbReference type="Gene3D" id="2.170.130.10">
    <property type="entry name" value="TonB-dependent receptor, plug domain"/>
    <property type="match status" value="1"/>
</dbReference>
<dbReference type="SUPFAM" id="SSF56935">
    <property type="entry name" value="Porins"/>
    <property type="match status" value="1"/>
</dbReference>
<dbReference type="InterPro" id="IPR000531">
    <property type="entry name" value="Beta-barrel_TonB"/>
</dbReference>
<evidence type="ECO:0000256" key="4">
    <source>
        <dbReference type="ARBA" id="ARBA00022496"/>
    </source>
</evidence>
<evidence type="ECO:0000256" key="2">
    <source>
        <dbReference type="ARBA" id="ARBA00022448"/>
    </source>
</evidence>
<evidence type="ECO:0000256" key="9">
    <source>
        <dbReference type="ARBA" id="ARBA00023077"/>
    </source>
</evidence>
<evidence type="ECO:0000256" key="3">
    <source>
        <dbReference type="ARBA" id="ARBA00022452"/>
    </source>
</evidence>
<keyword evidence="5 12" id="KW-0812">Transmembrane</keyword>
<feature type="signal peptide" evidence="15">
    <location>
        <begin position="1"/>
        <end position="27"/>
    </location>
</feature>
<dbReference type="OrthoDB" id="9760620at2"/>
<keyword evidence="7" id="KW-0408">Iron</keyword>
<dbReference type="InterPro" id="IPR012910">
    <property type="entry name" value="Plug_dom"/>
</dbReference>
<dbReference type="AlphaFoldDB" id="A0A3M9XTX4"/>
<keyword evidence="18" id="KW-0675">Receptor</keyword>
<keyword evidence="6 15" id="KW-0732">Signal</keyword>
<evidence type="ECO:0000256" key="12">
    <source>
        <dbReference type="PROSITE-ProRule" id="PRU01360"/>
    </source>
</evidence>
<evidence type="ECO:0000256" key="14">
    <source>
        <dbReference type="SAM" id="MobiDB-lite"/>
    </source>
</evidence>
<evidence type="ECO:0000256" key="8">
    <source>
        <dbReference type="ARBA" id="ARBA00023065"/>
    </source>
</evidence>
<evidence type="ECO:0000256" key="13">
    <source>
        <dbReference type="RuleBase" id="RU003357"/>
    </source>
</evidence>
<evidence type="ECO:0000256" key="5">
    <source>
        <dbReference type="ARBA" id="ARBA00022692"/>
    </source>
</evidence>
<keyword evidence="3 12" id="KW-1134">Transmembrane beta strand</keyword>
<keyword evidence="10 12" id="KW-0472">Membrane</keyword>
<feature type="domain" description="TonB-dependent receptor plug" evidence="17">
    <location>
        <begin position="81"/>
        <end position="188"/>
    </location>
</feature>
<organism evidence="18 19">
    <name type="scientific">Methylocystis hirsuta</name>
    <dbReference type="NCBI Taxonomy" id="369798"/>
    <lineage>
        <taxon>Bacteria</taxon>
        <taxon>Pseudomonadati</taxon>
        <taxon>Pseudomonadota</taxon>
        <taxon>Alphaproteobacteria</taxon>
        <taxon>Hyphomicrobiales</taxon>
        <taxon>Methylocystaceae</taxon>
        <taxon>Methylocystis</taxon>
    </lineage>
</organism>
<keyword evidence="19" id="KW-1185">Reference proteome</keyword>
<keyword evidence="8" id="KW-0406">Ion transport</keyword>
<dbReference type="PANTHER" id="PTHR32552:SF68">
    <property type="entry name" value="FERRICHROME OUTER MEMBRANE TRANSPORTER_PHAGE RECEPTOR"/>
    <property type="match status" value="1"/>
</dbReference>
<keyword evidence="2 12" id="KW-0813">Transport</keyword>
<dbReference type="InterPro" id="IPR006311">
    <property type="entry name" value="TAT_signal"/>
</dbReference>
<dbReference type="Pfam" id="PF00593">
    <property type="entry name" value="TonB_dep_Rec_b-barrel"/>
    <property type="match status" value="1"/>
</dbReference>
<reference evidence="18 19" key="1">
    <citation type="submission" date="2018-08" db="EMBL/GenBank/DDBJ databases">
        <title>Genome sequence of Methylocystis hirsuta CSC1, a methanotroph able to accumulate PHAs.</title>
        <authorList>
            <person name="Bordel S."/>
            <person name="Rodriguez E."/>
            <person name="Gancedo J."/>
            <person name="Munoz R."/>
        </authorList>
    </citation>
    <scope>NUCLEOTIDE SEQUENCE [LARGE SCALE GENOMIC DNA]</scope>
    <source>
        <strain evidence="18 19">CSC1</strain>
    </source>
</reference>
<evidence type="ECO:0000259" key="17">
    <source>
        <dbReference type="Pfam" id="PF07715"/>
    </source>
</evidence>
<feature type="domain" description="TonB-dependent receptor-like beta-barrel" evidence="16">
    <location>
        <begin position="339"/>
        <end position="747"/>
    </location>
</feature>
<evidence type="ECO:0000313" key="19">
    <source>
        <dbReference type="Proteomes" id="UP000268623"/>
    </source>
</evidence>
<evidence type="ECO:0000256" key="7">
    <source>
        <dbReference type="ARBA" id="ARBA00023004"/>
    </source>
</evidence>
<dbReference type="PANTHER" id="PTHR32552">
    <property type="entry name" value="FERRICHROME IRON RECEPTOR-RELATED"/>
    <property type="match status" value="1"/>
</dbReference>
<evidence type="ECO:0000256" key="1">
    <source>
        <dbReference type="ARBA" id="ARBA00004571"/>
    </source>
</evidence>
<dbReference type="PROSITE" id="PS52016">
    <property type="entry name" value="TONB_DEPENDENT_REC_3"/>
    <property type="match status" value="1"/>
</dbReference>
<dbReference type="RefSeq" id="WP_123176975.1">
    <property type="nucleotide sequence ID" value="NZ_QWDD01000001.1"/>
</dbReference>
<name>A0A3M9XTX4_9HYPH</name>
<evidence type="ECO:0000256" key="10">
    <source>
        <dbReference type="ARBA" id="ARBA00023136"/>
    </source>
</evidence>
<sequence>MTSRSKLMHGAALSALALLSAASAAHAQQALPQITIGAARRPPPVATPAVRESTAGEEGIAPGFNPVRAKLPIYRDPPGETVTIVNTKFLRPTPLADVRRVLEYSPGVSVQQGNNARDLMISIRGSGNRLGSSFPFGIRNIMLWEDGFPIMTADGNGRTDLLDPHAFAAVDVYRGPSSALFGNYAYDGAINFRSFTGAEIDGVHTGSEFGSFGYVNNYVRVGKAVKDAVLGGFDLSFFASDLNGNGFVDHGAYSGKQAKFLGRWEVTPADRVTLKYIVNDMRSQYINRENLTVFYLNPFQNGCAIPTSLNLNLCNNLNVPAKGITTPLVRQSVWQLGTHANILRQIGGVQFEHDFNNDTTWRSQFTYDYLDNISASWPPPIFGPNGQGGPVALRGPTVGITAQTDITSHVPIFGFPATHFLQFFYNNAKTANPTFNQIPNMWYSGAIGAQIGKMDSYTSNISLRAREEIALAPGLTGVIGFSSNWNRVWGVNTAYNYPTNLAPRFPTQVAVDNDYWNTAPEASLTYRYNPEWQVRARYATGYSTPTFVFLTNTRNGVGQNPLKAQTNMGVDLGIDWTPSPELNFSVTGFNEWHRNEILTLSNGLVSYQQNIPASLHRGVELNADWRPFEGWRLIAAYTFNNQFVTNFWDDLGTVGGRAVLYNRAGNRIPNVPPHTLTLRYGYDQPHGDLAGLGAYVEYIFKSDYTIDNANFTTVPSYSLVNLNAHYNHDIADFYIKNIELYFDVSNIFNRTYVSGAFVMANSLLAGTPIQTPLVWPTGGLATAQGAGILAGQPRAFTGGVKLKF</sequence>
<evidence type="ECO:0000256" key="11">
    <source>
        <dbReference type="ARBA" id="ARBA00023237"/>
    </source>
</evidence>
<comment type="caution">
    <text evidence="18">The sequence shown here is derived from an EMBL/GenBank/DDBJ whole genome shotgun (WGS) entry which is preliminary data.</text>
</comment>
<proteinExistence type="inferred from homology"/>
<dbReference type="Pfam" id="PF07715">
    <property type="entry name" value="Plug"/>
    <property type="match status" value="1"/>
</dbReference>
<dbReference type="Proteomes" id="UP000268623">
    <property type="component" value="Unassembled WGS sequence"/>
</dbReference>
<feature type="region of interest" description="Disordered" evidence="14">
    <location>
        <begin position="39"/>
        <end position="63"/>
    </location>
</feature>
<evidence type="ECO:0000256" key="6">
    <source>
        <dbReference type="ARBA" id="ARBA00022729"/>
    </source>
</evidence>
<feature type="chain" id="PRO_5018253153" evidence="15">
    <location>
        <begin position="28"/>
        <end position="804"/>
    </location>
</feature>
<keyword evidence="4" id="KW-0410">Iron transport</keyword>
<evidence type="ECO:0000313" key="18">
    <source>
        <dbReference type="EMBL" id="RNJ51096.1"/>
    </source>
</evidence>
<dbReference type="GO" id="GO:0015344">
    <property type="term" value="F:siderophore uptake transmembrane transporter activity"/>
    <property type="evidence" value="ECO:0007669"/>
    <property type="project" value="TreeGrafter"/>
</dbReference>
<evidence type="ECO:0000259" key="16">
    <source>
        <dbReference type="Pfam" id="PF00593"/>
    </source>
</evidence>
<dbReference type="EMBL" id="QWDD01000001">
    <property type="protein sequence ID" value="RNJ51096.1"/>
    <property type="molecule type" value="Genomic_DNA"/>
</dbReference>